<keyword evidence="2" id="KW-0238">DNA-binding</keyword>
<name>A0A0A7PB34_9SPHN</name>
<dbReference type="Gene3D" id="1.10.10.60">
    <property type="entry name" value="Homeodomain-like"/>
    <property type="match status" value="1"/>
</dbReference>
<dbReference type="SUPFAM" id="SSF51215">
    <property type="entry name" value="Regulatory protein AraC"/>
    <property type="match status" value="1"/>
</dbReference>
<reference evidence="6 7" key="1">
    <citation type="journal article" date="2015" name="Int. J. Syst. Evol. Microbiol.">
        <title>Description of Sphingopyxis fribergensis sp. nov. - a soil bacterium with the ability to degrade styrene and phenylacetic acid.</title>
        <authorList>
            <person name="Oelschlagel M."/>
            <person name="Ruckert C."/>
            <person name="Kalinowski J."/>
            <person name="Schmidt G."/>
            <person name="Schlomann M."/>
            <person name="Tischler D."/>
        </authorList>
    </citation>
    <scope>NUCLEOTIDE SEQUENCE [LARGE SCALE GENOMIC DNA]</scope>
    <source>
        <strain evidence="6 7">Kp5.2</strain>
    </source>
</reference>
<dbReference type="EMBL" id="CP009122">
    <property type="protein sequence ID" value="AJA07165.1"/>
    <property type="molecule type" value="Genomic_DNA"/>
</dbReference>
<dbReference type="InterPro" id="IPR018062">
    <property type="entry name" value="HTH_AraC-typ_CS"/>
</dbReference>
<dbReference type="InterPro" id="IPR037923">
    <property type="entry name" value="HTH-like"/>
</dbReference>
<dbReference type="RefSeq" id="WP_081997143.1">
    <property type="nucleotide sequence ID" value="NZ_CP009122.1"/>
</dbReference>
<evidence type="ECO:0000313" key="6">
    <source>
        <dbReference type="EMBL" id="AJA07165.1"/>
    </source>
</evidence>
<dbReference type="STRING" id="1515612.SKP52_01115"/>
<keyword evidence="1" id="KW-0805">Transcription regulation</keyword>
<evidence type="ECO:0000256" key="4">
    <source>
        <dbReference type="ARBA" id="ARBA00023163"/>
    </source>
</evidence>
<dbReference type="InterPro" id="IPR018060">
    <property type="entry name" value="HTH_AraC"/>
</dbReference>
<dbReference type="InterPro" id="IPR035418">
    <property type="entry name" value="AraC-bd_2"/>
</dbReference>
<dbReference type="Pfam" id="PF14525">
    <property type="entry name" value="AraC_binding_2"/>
    <property type="match status" value="1"/>
</dbReference>
<keyword evidence="3" id="KW-0010">Activator</keyword>
<dbReference type="Proteomes" id="UP000030907">
    <property type="component" value="Chromosome"/>
</dbReference>
<evidence type="ECO:0000256" key="1">
    <source>
        <dbReference type="ARBA" id="ARBA00023015"/>
    </source>
</evidence>
<dbReference type="InterPro" id="IPR050204">
    <property type="entry name" value="AraC_XylS_family_regulators"/>
</dbReference>
<dbReference type="PANTHER" id="PTHR46796:SF6">
    <property type="entry name" value="ARAC SUBFAMILY"/>
    <property type="match status" value="1"/>
</dbReference>
<dbReference type="SUPFAM" id="SSF46689">
    <property type="entry name" value="Homeodomain-like"/>
    <property type="match status" value="1"/>
</dbReference>
<dbReference type="KEGG" id="sphk:SKP52_01115"/>
<dbReference type="Pfam" id="PF12833">
    <property type="entry name" value="HTH_18"/>
    <property type="match status" value="1"/>
</dbReference>
<dbReference type="OrthoDB" id="5492415at2"/>
<evidence type="ECO:0000259" key="5">
    <source>
        <dbReference type="PROSITE" id="PS01124"/>
    </source>
</evidence>
<dbReference type="InterPro" id="IPR009057">
    <property type="entry name" value="Homeodomain-like_sf"/>
</dbReference>
<dbReference type="PROSITE" id="PS00041">
    <property type="entry name" value="HTH_ARAC_FAMILY_1"/>
    <property type="match status" value="1"/>
</dbReference>
<sequence length="353" mass="38629">MFIRTAQTRPEMTPPGFADEAISPYRARLADLELAVTSALLPLSLVSDDDMPNGEPELLGQFASLSALRLARLSISGVGARWNRKAADIGNYVKLIFITRGQGRLWRNGSAQILKEGMWTIYDPACPYRLDSDEPYDCVAVAMPVGAVSIQRFLADANWAEQTYPIAGNMAIAFETISACLDGKVEAGRDDVAATAHAIATLIEAGIRRSMDNGGAFLDMSRETLLLSQAHQAIRAYGADPEFSVEGLADILHVSRRTLYNVLKLSGQTPYKAIQQYRIDLSCAILSDPGQSHRNVTDIALDAGFPDATHFARLFKQQLGMTPTEYRHARLTTKLPRVPRLSTLARECASRSA</sequence>
<proteinExistence type="predicted"/>
<dbReference type="PROSITE" id="PS01124">
    <property type="entry name" value="HTH_ARAC_FAMILY_2"/>
    <property type="match status" value="1"/>
</dbReference>
<protein>
    <recommendedName>
        <fullName evidence="5">HTH araC/xylS-type domain-containing protein</fullName>
    </recommendedName>
</protein>
<dbReference type="InterPro" id="IPR020449">
    <property type="entry name" value="Tscrpt_reg_AraC-type_HTH"/>
</dbReference>
<organism evidence="6 7">
    <name type="scientific">Sphingopyxis fribergensis</name>
    <dbReference type="NCBI Taxonomy" id="1515612"/>
    <lineage>
        <taxon>Bacteria</taxon>
        <taxon>Pseudomonadati</taxon>
        <taxon>Pseudomonadota</taxon>
        <taxon>Alphaproteobacteria</taxon>
        <taxon>Sphingomonadales</taxon>
        <taxon>Sphingomonadaceae</taxon>
        <taxon>Sphingopyxis</taxon>
    </lineage>
</organism>
<dbReference type="SMART" id="SM00342">
    <property type="entry name" value="HTH_ARAC"/>
    <property type="match status" value="1"/>
</dbReference>
<dbReference type="PRINTS" id="PR00032">
    <property type="entry name" value="HTHARAC"/>
</dbReference>
<keyword evidence="7" id="KW-1185">Reference proteome</keyword>
<dbReference type="AlphaFoldDB" id="A0A0A7PB34"/>
<feature type="domain" description="HTH araC/xylS-type" evidence="5">
    <location>
        <begin position="228"/>
        <end position="329"/>
    </location>
</feature>
<keyword evidence="4" id="KW-0804">Transcription</keyword>
<evidence type="ECO:0000256" key="2">
    <source>
        <dbReference type="ARBA" id="ARBA00023125"/>
    </source>
</evidence>
<dbReference type="PANTHER" id="PTHR46796">
    <property type="entry name" value="HTH-TYPE TRANSCRIPTIONAL ACTIVATOR RHAS-RELATED"/>
    <property type="match status" value="1"/>
</dbReference>
<gene>
    <name evidence="6" type="ORF">SKP52_01115</name>
</gene>
<evidence type="ECO:0000256" key="3">
    <source>
        <dbReference type="ARBA" id="ARBA00023159"/>
    </source>
</evidence>
<dbReference type="GO" id="GO:0043565">
    <property type="term" value="F:sequence-specific DNA binding"/>
    <property type="evidence" value="ECO:0007669"/>
    <property type="project" value="InterPro"/>
</dbReference>
<evidence type="ECO:0000313" key="7">
    <source>
        <dbReference type="Proteomes" id="UP000030907"/>
    </source>
</evidence>
<dbReference type="GO" id="GO:0003700">
    <property type="term" value="F:DNA-binding transcription factor activity"/>
    <property type="evidence" value="ECO:0007669"/>
    <property type="project" value="InterPro"/>
</dbReference>
<accession>A0A0A7PB34</accession>
<dbReference type="HOGENOM" id="CLU_049704_4_1_5"/>